<feature type="transmembrane region" description="Helical" evidence="7">
    <location>
        <begin position="305"/>
        <end position="322"/>
    </location>
</feature>
<dbReference type="RefSeq" id="WP_274162668.1">
    <property type="nucleotide sequence ID" value="NZ_JAJUBC010000001.1"/>
</dbReference>
<keyword evidence="6 7" id="KW-0472">Membrane</keyword>
<feature type="transmembrane region" description="Helical" evidence="7">
    <location>
        <begin position="104"/>
        <end position="125"/>
    </location>
</feature>
<comment type="subcellular location">
    <subcellularLocation>
        <location evidence="1">Cell membrane</location>
        <topology evidence="1">Multi-pass membrane protein</topology>
    </subcellularLocation>
</comment>
<evidence type="ECO:0000313" key="10">
    <source>
        <dbReference type="Proteomes" id="UP001149400"/>
    </source>
</evidence>
<feature type="transmembrane region" description="Helical" evidence="7">
    <location>
        <begin position="219"/>
        <end position="236"/>
    </location>
</feature>
<dbReference type="InterPro" id="IPR011701">
    <property type="entry name" value="MFS"/>
</dbReference>
<dbReference type="PANTHER" id="PTHR23517:SF2">
    <property type="entry name" value="MULTIDRUG RESISTANCE PROTEIN MDTH"/>
    <property type="match status" value="1"/>
</dbReference>
<dbReference type="PANTHER" id="PTHR23517">
    <property type="entry name" value="RESISTANCE PROTEIN MDTM, PUTATIVE-RELATED-RELATED"/>
    <property type="match status" value="1"/>
</dbReference>
<sequence length="400" mass="43906">MKMLSEIKELPLEAKCILLLQFIVCVGSFIVIPFLAIYLVEVIRIGIESVGVLFAIKLISQRGFMYFGGVWSDKYGPLPIMLFALLVRILSYLGFLYSTTHLGIFISMVLLGISSALFVPAAKALISEYSTTENAVLLFSVRSAVNNLGVAIGGVVGGFLIDLSAFFVFFVSSAIHVFCIPILVFIYLKRKNVVILDKKHEEKNLLTANIKELLRNRQYVYIGAVYFAFSVIYVQLEMSLPMYASELYSKQAVSMLFVINSVVVLLLQIPINIYLSKRTTFIGVIKVGFLSSSIAFAGLFFSPPLFVFLIMIMIYTIGEITIDPNVDAQVKQSVDGNNLGSAYGLLGIFSLLGSGVGSIAGGYLYGLNTQLLWGACSILSLLTVIFLSLSSRKVVQSTHS</sequence>
<proteinExistence type="predicted"/>
<dbReference type="Pfam" id="PF07690">
    <property type="entry name" value="MFS_1"/>
    <property type="match status" value="2"/>
</dbReference>
<evidence type="ECO:0000256" key="7">
    <source>
        <dbReference type="SAM" id="Phobius"/>
    </source>
</evidence>
<dbReference type="InterPro" id="IPR020846">
    <property type="entry name" value="MFS_dom"/>
</dbReference>
<keyword evidence="4 7" id="KW-0812">Transmembrane</keyword>
<dbReference type="Proteomes" id="UP001149400">
    <property type="component" value="Unassembled WGS sequence"/>
</dbReference>
<organism evidence="9 10">
    <name type="scientific">Enterovibrio gelatinilyticus</name>
    <dbReference type="NCBI Taxonomy" id="2899819"/>
    <lineage>
        <taxon>Bacteria</taxon>
        <taxon>Pseudomonadati</taxon>
        <taxon>Pseudomonadota</taxon>
        <taxon>Gammaproteobacteria</taxon>
        <taxon>Vibrionales</taxon>
        <taxon>Vibrionaceae</taxon>
        <taxon>Enterovibrio</taxon>
    </lineage>
</organism>
<keyword evidence="3" id="KW-1003">Cell membrane</keyword>
<name>A0ABT5QUN8_9GAMM</name>
<feature type="domain" description="Major facilitator superfamily (MFS) profile" evidence="8">
    <location>
        <begin position="13"/>
        <end position="392"/>
    </location>
</feature>
<dbReference type="InterPro" id="IPR050171">
    <property type="entry name" value="MFS_Transporters"/>
</dbReference>
<evidence type="ECO:0000256" key="2">
    <source>
        <dbReference type="ARBA" id="ARBA00022448"/>
    </source>
</evidence>
<evidence type="ECO:0000256" key="1">
    <source>
        <dbReference type="ARBA" id="ARBA00004651"/>
    </source>
</evidence>
<keyword evidence="10" id="KW-1185">Reference proteome</keyword>
<dbReference type="PROSITE" id="PS50850">
    <property type="entry name" value="MFS"/>
    <property type="match status" value="1"/>
</dbReference>
<gene>
    <name evidence="9" type="ORF">LRP50_01070</name>
</gene>
<accession>A0ABT5QUN8</accession>
<keyword evidence="2" id="KW-0813">Transport</keyword>
<dbReference type="SUPFAM" id="SSF103473">
    <property type="entry name" value="MFS general substrate transporter"/>
    <property type="match status" value="1"/>
</dbReference>
<keyword evidence="5 7" id="KW-1133">Transmembrane helix</keyword>
<feature type="transmembrane region" description="Helical" evidence="7">
    <location>
        <begin position="371"/>
        <end position="389"/>
    </location>
</feature>
<evidence type="ECO:0000259" key="8">
    <source>
        <dbReference type="PROSITE" id="PS50850"/>
    </source>
</evidence>
<evidence type="ECO:0000256" key="5">
    <source>
        <dbReference type="ARBA" id="ARBA00022989"/>
    </source>
</evidence>
<evidence type="ECO:0000256" key="6">
    <source>
        <dbReference type="ARBA" id="ARBA00023136"/>
    </source>
</evidence>
<comment type="caution">
    <text evidence="9">The sequence shown here is derived from an EMBL/GenBank/DDBJ whole genome shotgun (WGS) entry which is preliminary data.</text>
</comment>
<feature type="transmembrane region" description="Helical" evidence="7">
    <location>
        <begin position="12"/>
        <end position="36"/>
    </location>
</feature>
<feature type="transmembrane region" description="Helical" evidence="7">
    <location>
        <begin position="167"/>
        <end position="188"/>
    </location>
</feature>
<dbReference type="EMBL" id="JAJUBC010000001">
    <property type="protein sequence ID" value="MDD1791720.1"/>
    <property type="molecule type" value="Genomic_DNA"/>
</dbReference>
<feature type="transmembrane region" description="Helical" evidence="7">
    <location>
        <begin position="80"/>
        <end position="98"/>
    </location>
</feature>
<feature type="transmembrane region" description="Helical" evidence="7">
    <location>
        <begin position="137"/>
        <end position="161"/>
    </location>
</feature>
<dbReference type="Gene3D" id="1.20.1250.20">
    <property type="entry name" value="MFS general substrate transporter like domains"/>
    <property type="match status" value="1"/>
</dbReference>
<evidence type="ECO:0000313" key="9">
    <source>
        <dbReference type="EMBL" id="MDD1791720.1"/>
    </source>
</evidence>
<evidence type="ECO:0000256" key="3">
    <source>
        <dbReference type="ARBA" id="ARBA00022475"/>
    </source>
</evidence>
<protein>
    <submittedName>
        <fullName evidence="9">MFS transporter</fullName>
    </submittedName>
</protein>
<reference evidence="9" key="1">
    <citation type="submission" date="2021-12" db="EMBL/GenBank/DDBJ databases">
        <title>Enterovibrio ZSDZ35 sp. nov. and Enterovibrio ZSDZ42 sp. nov., isolated from coastal seawater in Qingdao.</title>
        <authorList>
            <person name="Zhang P."/>
        </authorList>
    </citation>
    <scope>NUCLEOTIDE SEQUENCE</scope>
    <source>
        <strain evidence="9">ZSDZ42</strain>
    </source>
</reference>
<evidence type="ECO:0000256" key="4">
    <source>
        <dbReference type="ARBA" id="ARBA00022692"/>
    </source>
</evidence>
<feature type="transmembrane region" description="Helical" evidence="7">
    <location>
        <begin position="248"/>
        <end position="267"/>
    </location>
</feature>
<dbReference type="InterPro" id="IPR036259">
    <property type="entry name" value="MFS_trans_sf"/>
</dbReference>
<feature type="transmembrane region" description="Helical" evidence="7">
    <location>
        <begin position="343"/>
        <end position="365"/>
    </location>
</feature>